<reference evidence="6" key="1">
    <citation type="journal article" date="2017" name="Genome Announc.">
        <title>Draft Genome Sequence of Terrimicrobium sacchariphilum NM-5T, a Facultative Anaerobic Soil Bacterium of the Class Spartobacteria.</title>
        <authorList>
            <person name="Qiu Y.L."/>
            <person name="Tourlousse D.M."/>
            <person name="Matsuura N."/>
            <person name="Ohashi A."/>
            <person name="Sekiguchi Y."/>
        </authorList>
    </citation>
    <scope>NUCLEOTIDE SEQUENCE [LARGE SCALE GENOMIC DNA]</scope>
    <source>
        <strain evidence="6">NM-5</strain>
    </source>
</reference>
<dbReference type="STRING" id="690879.TSACC_22586"/>
<dbReference type="RefSeq" id="WP_084400464.1">
    <property type="nucleotide sequence ID" value="NZ_BDCO01000002.1"/>
</dbReference>
<comment type="caution">
    <text evidence="5">The sequence shown here is derived from an EMBL/GenBank/DDBJ whole genome shotgun (WGS) entry which is preliminary data.</text>
</comment>
<dbReference type="InParanoid" id="A0A146GAA4"/>
<evidence type="ECO:0000259" key="3">
    <source>
        <dbReference type="Pfam" id="PF01408"/>
    </source>
</evidence>
<evidence type="ECO:0000313" key="5">
    <source>
        <dbReference type="EMBL" id="GAT34162.1"/>
    </source>
</evidence>
<dbReference type="InterPro" id="IPR051317">
    <property type="entry name" value="Gfo/Idh/MocA_oxidoreduct"/>
</dbReference>
<evidence type="ECO:0000256" key="2">
    <source>
        <dbReference type="ARBA" id="ARBA00023002"/>
    </source>
</evidence>
<proteinExistence type="inferred from homology"/>
<dbReference type="EMBL" id="BDCO01000002">
    <property type="protein sequence ID" value="GAT34162.1"/>
    <property type="molecule type" value="Genomic_DNA"/>
</dbReference>
<dbReference type="GO" id="GO:0000166">
    <property type="term" value="F:nucleotide binding"/>
    <property type="evidence" value="ECO:0007669"/>
    <property type="project" value="InterPro"/>
</dbReference>
<keyword evidence="6" id="KW-1185">Reference proteome</keyword>
<gene>
    <name evidence="5" type="ORF">TSACC_22586</name>
</gene>
<dbReference type="GO" id="GO:0016491">
    <property type="term" value="F:oxidoreductase activity"/>
    <property type="evidence" value="ECO:0007669"/>
    <property type="project" value="UniProtKB-KW"/>
</dbReference>
<name>A0A146GAA4_TERSA</name>
<dbReference type="Proteomes" id="UP000076023">
    <property type="component" value="Unassembled WGS sequence"/>
</dbReference>
<accession>A0A146GAA4</accession>
<dbReference type="Pfam" id="PF22725">
    <property type="entry name" value="GFO_IDH_MocA_C3"/>
    <property type="match status" value="1"/>
</dbReference>
<protein>
    <submittedName>
        <fullName evidence="5">Predicted dehydrogenase</fullName>
    </submittedName>
</protein>
<dbReference type="Gene3D" id="3.30.360.10">
    <property type="entry name" value="Dihydrodipicolinate Reductase, domain 2"/>
    <property type="match status" value="1"/>
</dbReference>
<feature type="domain" description="Gfo/Idh/MocA-like oxidoreductase N-terminal" evidence="3">
    <location>
        <begin position="4"/>
        <end position="121"/>
    </location>
</feature>
<sequence>MSKRVGLMGCGQVAAYGHIPAIFATPDLDLFAVFEPDPDRAREIPHRFGIPFAFSRAEDFFASGIEAVTITSPAPCHRENVLDCARHGLPVLCEKPLAINKEEGDEMVAAMRNAGRSFYAGFCYRFSPAALKIRDLVRSDVIGRVRSLRLIYNWHLHGKYETSCDGVKTLQKRREARMEEGGPMVDCGTHQIDLAHFWLNSPVTRFAGHGAWVDDYQAPDHMWLHLDHANGAHTAVEISYAYTHTAQNRRSEFIYELIGTDGIIRYDREAESFFMENSTGRHDFSFTPEKDFIGLYREWAAALTSGKSDLLTTAEEGVHVADLARRATDEAIATRVLLRS</sequence>
<dbReference type="PANTHER" id="PTHR43708:SF5">
    <property type="entry name" value="CONSERVED EXPRESSED OXIDOREDUCTASE (EUROFUNG)-RELATED"/>
    <property type="match status" value="1"/>
</dbReference>
<feature type="domain" description="GFO/IDH/MocA-like oxidoreductase" evidence="4">
    <location>
        <begin position="131"/>
        <end position="265"/>
    </location>
</feature>
<keyword evidence="2" id="KW-0560">Oxidoreductase</keyword>
<evidence type="ECO:0000313" key="6">
    <source>
        <dbReference type="Proteomes" id="UP000076023"/>
    </source>
</evidence>
<dbReference type="OrthoDB" id="9815825at2"/>
<evidence type="ECO:0000259" key="4">
    <source>
        <dbReference type="Pfam" id="PF22725"/>
    </source>
</evidence>
<dbReference type="SUPFAM" id="SSF51735">
    <property type="entry name" value="NAD(P)-binding Rossmann-fold domains"/>
    <property type="match status" value="1"/>
</dbReference>
<dbReference type="InterPro" id="IPR000683">
    <property type="entry name" value="Gfo/Idh/MocA-like_OxRdtase_N"/>
</dbReference>
<organism evidence="5 6">
    <name type="scientific">Terrimicrobium sacchariphilum</name>
    <dbReference type="NCBI Taxonomy" id="690879"/>
    <lineage>
        <taxon>Bacteria</taxon>
        <taxon>Pseudomonadati</taxon>
        <taxon>Verrucomicrobiota</taxon>
        <taxon>Terrimicrobiia</taxon>
        <taxon>Terrimicrobiales</taxon>
        <taxon>Terrimicrobiaceae</taxon>
        <taxon>Terrimicrobium</taxon>
    </lineage>
</organism>
<dbReference type="Pfam" id="PF01408">
    <property type="entry name" value="GFO_IDH_MocA"/>
    <property type="match status" value="1"/>
</dbReference>
<dbReference type="SUPFAM" id="SSF55347">
    <property type="entry name" value="Glyceraldehyde-3-phosphate dehydrogenase-like, C-terminal domain"/>
    <property type="match status" value="1"/>
</dbReference>
<evidence type="ECO:0000256" key="1">
    <source>
        <dbReference type="ARBA" id="ARBA00010928"/>
    </source>
</evidence>
<dbReference type="PANTHER" id="PTHR43708">
    <property type="entry name" value="CONSERVED EXPRESSED OXIDOREDUCTASE (EUROFUNG)"/>
    <property type="match status" value="1"/>
</dbReference>
<dbReference type="InterPro" id="IPR055170">
    <property type="entry name" value="GFO_IDH_MocA-like_dom"/>
</dbReference>
<dbReference type="AlphaFoldDB" id="A0A146GAA4"/>
<comment type="similarity">
    <text evidence="1">Belongs to the Gfo/Idh/MocA family.</text>
</comment>
<dbReference type="InterPro" id="IPR036291">
    <property type="entry name" value="NAD(P)-bd_dom_sf"/>
</dbReference>
<dbReference type="Gene3D" id="3.40.50.720">
    <property type="entry name" value="NAD(P)-binding Rossmann-like Domain"/>
    <property type="match status" value="1"/>
</dbReference>